<dbReference type="Pfam" id="PF17802">
    <property type="entry name" value="SpaA"/>
    <property type="match status" value="3"/>
</dbReference>
<evidence type="ECO:0000256" key="4">
    <source>
        <dbReference type="ARBA" id="ARBA00022525"/>
    </source>
</evidence>
<dbReference type="InterPro" id="IPR008456">
    <property type="entry name" value="Collagen-bd_dom"/>
</dbReference>
<dbReference type="PANTHER" id="PTHR36108:SF13">
    <property type="entry name" value="COLOSSIN-B-RELATED"/>
    <property type="match status" value="1"/>
</dbReference>
<dbReference type="SUPFAM" id="SSF49401">
    <property type="entry name" value="Bacterial adhesins"/>
    <property type="match status" value="2"/>
</dbReference>
<dbReference type="InterPro" id="IPR041171">
    <property type="entry name" value="SDR_Ig"/>
</dbReference>
<dbReference type="InterPro" id="IPR008966">
    <property type="entry name" value="Adhesion_dom_sf"/>
</dbReference>
<keyword evidence="8" id="KW-0472">Membrane</keyword>
<keyword evidence="11" id="KW-1185">Reference proteome</keyword>
<dbReference type="NCBIfam" id="TIGR01167">
    <property type="entry name" value="LPXTG_anchor"/>
    <property type="match status" value="1"/>
</dbReference>
<evidence type="ECO:0000256" key="1">
    <source>
        <dbReference type="ARBA" id="ARBA00004168"/>
    </source>
</evidence>
<dbReference type="InterPro" id="IPR041033">
    <property type="entry name" value="SpaA_PFL_dom_1"/>
</dbReference>
<protein>
    <submittedName>
        <fullName evidence="10">SpaA isopeptide-forming pilin-related protein</fullName>
    </submittedName>
</protein>
<dbReference type="Gene3D" id="2.60.40.1280">
    <property type="match status" value="1"/>
</dbReference>
<dbReference type="PROSITE" id="PS50847">
    <property type="entry name" value="GRAM_POS_ANCHORING"/>
    <property type="match status" value="1"/>
</dbReference>
<evidence type="ECO:0000256" key="6">
    <source>
        <dbReference type="ARBA" id="ARBA00023088"/>
    </source>
</evidence>
<name>A0ABW4BTI1_9LACO</name>
<proteinExistence type="inferred from homology"/>
<comment type="subcellular location">
    <subcellularLocation>
        <location evidence="1">Secreted</location>
        <location evidence="1">Cell wall</location>
        <topology evidence="1">Peptidoglycan-anchor</topology>
    </subcellularLocation>
</comment>
<feature type="region of interest" description="Disordered" evidence="7">
    <location>
        <begin position="300"/>
        <end position="326"/>
    </location>
</feature>
<organism evidence="10 11">
    <name type="scientific">Companilactobacillus keshanensis</name>
    <dbReference type="NCBI Taxonomy" id="2486003"/>
    <lineage>
        <taxon>Bacteria</taxon>
        <taxon>Bacillati</taxon>
        <taxon>Bacillota</taxon>
        <taxon>Bacilli</taxon>
        <taxon>Lactobacillales</taxon>
        <taxon>Lactobacillaceae</taxon>
        <taxon>Companilactobacillus</taxon>
    </lineage>
</organism>
<reference evidence="11" key="1">
    <citation type="journal article" date="2019" name="Int. J. Syst. Evol. Microbiol.">
        <title>The Global Catalogue of Microorganisms (GCM) 10K type strain sequencing project: providing services to taxonomists for standard genome sequencing and annotation.</title>
        <authorList>
            <consortium name="The Broad Institute Genomics Platform"/>
            <consortium name="The Broad Institute Genome Sequencing Center for Infectious Disease"/>
            <person name="Wu L."/>
            <person name="Ma J."/>
        </authorList>
    </citation>
    <scope>NUCLEOTIDE SEQUENCE [LARGE SCALE GENOMIC DNA]</scope>
    <source>
        <strain evidence="11">CCM 8936</strain>
    </source>
</reference>
<keyword evidence="6" id="KW-0572">Peptidoglycan-anchor</keyword>
<evidence type="ECO:0000256" key="2">
    <source>
        <dbReference type="ARBA" id="ARBA00007257"/>
    </source>
</evidence>
<keyword evidence="8" id="KW-0812">Transmembrane</keyword>
<comment type="caution">
    <text evidence="10">The sequence shown here is derived from an EMBL/GenBank/DDBJ whole genome shotgun (WGS) entry which is preliminary data.</text>
</comment>
<feature type="compositionally biased region" description="Low complexity" evidence="7">
    <location>
        <begin position="636"/>
        <end position="649"/>
    </location>
</feature>
<comment type="similarity">
    <text evidence="2">Belongs to the serine-aspartate repeat-containing protein (SDr) family.</text>
</comment>
<dbReference type="EMBL" id="JBHTOI010000027">
    <property type="protein sequence ID" value="MFD1417908.1"/>
    <property type="molecule type" value="Genomic_DNA"/>
</dbReference>
<evidence type="ECO:0000313" key="11">
    <source>
        <dbReference type="Proteomes" id="UP001597251"/>
    </source>
</evidence>
<keyword evidence="3" id="KW-0134">Cell wall</keyword>
<dbReference type="RefSeq" id="WP_125678384.1">
    <property type="nucleotide sequence ID" value="NZ_JBHTOI010000027.1"/>
</dbReference>
<evidence type="ECO:0000256" key="7">
    <source>
        <dbReference type="SAM" id="MobiDB-lite"/>
    </source>
</evidence>
<gene>
    <name evidence="10" type="ORF">ACFQ42_03925</name>
</gene>
<dbReference type="Pfam" id="PF00746">
    <property type="entry name" value="Gram_pos_anchor"/>
    <property type="match status" value="1"/>
</dbReference>
<dbReference type="PANTHER" id="PTHR36108">
    <property type="entry name" value="COLOSSIN-B-RELATED"/>
    <property type="match status" value="1"/>
</dbReference>
<dbReference type="InterPro" id="IPR019931">
    <property type="entry name" value="LPXTG_anchor"/>
</dbReference>
<evidence type="ECO:0000256" key="5">
    <source>
        <dbReference type="ARBA" id="ARBA00022729"/>
    </source>
</evidence>
<dbReference type="InterPro" id="IPR013783">
    <property type="entry name" value="Ig-like_fold"/>
</dbReference>
<feature type="domain" description="Gram-positive cocci surface proteins LPxTG" evidence="9">
    <location>
        <begin position="677"/>
        <end position="707"/>
    </location>
</feature>
<keyword evidence="4" id="KW-0964">Secreted</keyword>
<keyword evidence="8" id="KW-1133">Transmembrane helix</keyword>
<dbReference type="Gene3D" id="2.60.40.10">
    <property type="entry name" value="Immunoglobulins"/>
    <property type="match status" value="3"/>
</dbReference>
<dbReference type="Pfam" id="PF17961">
    <property type="entry name" value="Big_8"/>
    <property type="match status" value="1"/>
</dbReference>
<evidence type="ECO:0000259" key="9">
    <source>
        <dbReference type="PROSITE" id="PS50847"/>
    </source>
</evidence>
<dbReference type="InterPro" id="IPR011252">
    <property type="entry name" value="Fibrogen-bd_dom1"/>
</dbReference>
<evidence type="ECO:0000313" key="10">
    <source>
        <dbReference type="EMBL" id="MFD1417908.1"/>
    </source>
</evidence>
<sequence>MGKKLRAYLALVVASFSILILVLTFNTTKVAAANYSTGDLLSNVEITDGKDSHASGSNVGMTFDWDATGKNLQNGDIWTIELPGTLKVRDPSTNFPLLDNAGKEIGKVTLNSDNTITVEFTNIEGKDDYSGSINIQTGLGVGKDAQPGDNNVNFPTINGDKDLNLNVSVSQNNISKKGSMGYDADGNPIINWTILVNRNELDLKTLNVHDTITDKNLQYIPGSVNVYTAHWTSPGYYKKDNLLSTPSDYTITEKGDGFDLSILNPGSQFYAVTLQTKITDPALATNGTIFRNKATMDWTTDGSGGPGSEVANGSVTADGNNSGNGDGSLKGSVILEKYNAQNESALLENAVYNLYNSKDEIVKSNLSTDQYGQINVTGLSAGDYYFKEVTPPAGFQQNNNEIHFSITGQTTKPIKVTAKDEPDGVELGSLSIEKLDANTHDYLQGAEFDIIDSNGKIVAHVTSDENGAAYVYNLPVGHYTIHETKAPAGHIVGEDIEIDITADNLTPAIISIENELESGGDGNSTVTLQKFNSENGTVGIPGAEYTLFDINGNALTTVATDEDGFLKVDNVLPGTYYFLETKAPEGFGLNTDKIWFTVDSEGDNVGTLVTLDDPTGSDKDGNDGNEGNTDGGGIIVDPGNPDTDNNGNVDVDEGENPIKPTPPYEGTDDSNDSATYLPQTGTEKGALISVIGLFLLTGVIYFKRRKA</sequence>
<dbReference type="Pfam" id="PF05737">
    <property type="entry name" value="Collagen_bind"/>
    <property type="match status" value="1"/>
</dbReference>
<accession>A0ABW4BTI1</accession>
<evidence type="ECO:0000256" key="8">
    <source>
        <dbReference type="SAM" id="Phobius"/>
    </source>
</evidence>
<keyword evidence="5" id="KW-0732">Signal</keyword>
<feature type="transmembrane region" description="Helical" evidence="8">
    <location>
        <begin position="685"/>
        <end position="702"/>
    </location>
</feature>
<dbReference type="SUPFAM" id="SSF49478">
    <property type="entry name" value="Cna protein B-type domain"/>
    <property type="match status" value="3"/>
</dbReference>
<evidence type="ECO:0000256" key="3">
    <source>
        <dbReference type="ARBA" id="ARBA00022512"/>
    </source>
</evidence>
<feature type="region of interest" description="Disordered" evidence="7">
    <location>
        <begin position="607"/>
        <end position="678"/>
    </location>
</feature>
<dbReference type="Proteomes" id="UP001597251">
    <property type="component" value="Unassembled WGS sequence"/>
</dbReference>
<dbReference type="Gene3D" id="2.60.40.740">
    <property type="match status" value="1"/>
</dbReference>